<dbReference type="InterPro" id="IPR029064">
    <property type="entry name" value="Ribosomal_eL30-like_sf"/>
</dbReference>
<feature type="domain" description="RNA 2-O ribose methyltransferase substrate binding" evidence="3">
    <location>
        <begin position="15"/>
        <end position="89"/>
    </location>
</feature>
<reference evidence="5" key="1">
    <citation type="submission" date="2016-10" db="EMBL/GenBank/DDBJ databases">
        <authorList>
            <person name="Varghese N."/>
            <person name="Submissions S."/>
        </authorList>
    </citation>
    <scope>NUCLEOTIDE SEQUENCE [LARGE SCALE GENOMIC DNA]</scope>
    <source>
        <strain evidence="5">DSM 4002</strain>
    </source>
</reference>
<dbReference type="AlphaFoldDB" id="A0A1I4S975"/>
<sequence length="253" mass="27344">MVFFYIFAPMEKEHQIFGIRAIIEAIQAGATVDKVYIQKEASGDLMKDLMKVMKRENINFSYVPVEKLNRLTPNNHQGAVATISPISFFDLESLIETVLENGKNPLFLVLDGISDARNFGAIIRTAECTGVNGIIVQKSGSAPVNGDTVKTSAGAVFNIPICKVDHIKDAIFLLQASGITTVAATEKTEKSLYDVTLSGPTAIVMGAEDRGINPSVLKIIDEKAKLPMFGTIGSLNVSVACGAFLYEAVRQRS</sequence>
<keyword evidence="1 4" id="KW-0489">Methyltransferase</keyword>
<organism evidence="4 5">
    <name type="scientific">Flavobacterium succinicans</name>
    <dbReference type="NCBI Taxonomy" id="29536"/>
    <lineage>
        <taxon>Bacteria</taxon>
        <taxon>Pseudomonadati</taxon>
        <taxon>Bacteroidota</taxon>
        <taxon>Flavobacteriia</taxon>
        <taxon>Flavobacteriales</taxon>
        <taxon>Flavobacteriaceae</taxon>
        <taxon>Flavobacterium</taxon>
    </lineage>
</organism>
<dbReference type="PANTHER" id="PTHR46429:SF1">
    <property type="entry name" value="23S RRNA (GUANOSINE-2'-O-)-METHYLTRANSFERASE RLMB"/>
    <property type="match status" value="1"/>
</dbReference>
<evidence type="ECO:0000256" key="1">
    <source>
        <dbReference type="ARBA" id="ARBA00022603"/>
    </source>
</evidence>
<dbReference type="GO" id="GO:0003723">
    <property type="term" value="F:RNA binding"/>
    <property type="evidence" value="ECO:0007669"/>
    <property type="project" value="InterPro"/>
</dbReference>
<dbReference type="InterPro" id="IPR029028">
    <property type="entry name" value="Alpha/beta_knot_MTases"/>
</dbReference>
<evidence type="ECO:0000313" key="4">
    <source>
        <dbReference type="EMBL" id="SFM60823.1"/>
    </source>
</evidence>
<name>A0A1I4S975_9FLAO</name>
<dbReference type="Pfam" id="PF00588">
    <property type="entry name" value="SpoU_methylase"/>
    <property type="match status" value="1"/>
</dbReference>
<keyword evidence="2 4" id="KW-0808">Transferase</keyword>
<dbReference type="STRING" id="29536.FLB_24280"/>
<dbReference type="GO" id="GO:0006396">
    <property type="term" value="P:RNA processing"/>
    <property type="evidence" value="ECO:0007669"/>
    <property type="project" value="InterPro"/>
</dbReference>
<dbReference type="Proteomes" id="UP000182961">
    <property type="component" value="Unassembled WGS sequence"/>
</dbReference>
<protein>
    <submittedName>
        <fullName evidence="4">23S rRNA (Guanosine2251-2'-O)-methyltransferase</fullName>
    </submittedName>
</protein>
<dbReference type="Gene3D" id="3.30.1330.30">
    <property type="match status" value="1"/>
</dbReference>
<dbReference type="InterPro" id="IPR001537">
    <property type="entry name" value="SpoU_MeTrfase"/>
</dbReference>
<dbReference type="SMART" id="SM00967">
    <property type="entry name" value="SpoU_sub_bind"/>
    <property type="match status" value="1"/>
</dbReference>
<evidence type="ECO:0000259" key="3">
    <source>
        <dbReference type="SMART" id="SM00967"/>
    </source>
</evidence>
<dbReference type="eggNOG" id="COG0566">
    <property type="taxonomic scope" value="Bacteria"/>
</dbReference>
<accession>A0A1I4S975</accession>
<keyword evidence="5" id="KW-1185">Reference proteome</keyword>
<dbReference type="PANTHER" id="PTHR46429">
    <property type="entry name" value="23S RRNA (GUANOSINE-2'-O-)-METHYLTRANSFERASE RLMB"/>
    <property type="match status" value="1"/>
</dbReference>
<dbReference type="InterPro" id="IPR029026">
    <property type="entry name" value="tRNA_m1G_MTases_N"/>
</dbReference>
<dbReference type="NCBIfam" id="TIGR00186">
    <property type="entry name" value="rRNA_methyl_3"/>
    <property type="match status" value="1"/>
</dbReference>
<dbReference type="EMBL" id="FOUT01000001">
    <property type="protein sequence ID" value="SFM60823.1"/>
    <property type="molecule type" value="Genomic_DNA"/>
</dbReference>
<dbReference type="SUPFAM" id="SSF75217">
    <property type="entry name" value="alpha/beta knot"/>
    <property type="match status" value="1"/>
</dbReference>
<dbReference type="InterPro" id="IPR004441">
    <property type="entry name" value="rRNA_MeTrfase_TrmH"/>
</dbReference>
<dbReference type="GO" id="GO:0008173">
    <property type="term" value="F:RNA methyltransferase activity"/>
    <property type="evidence" value="ECO:0007669"/>
    <property type="project" value="InterPro"/>
</dbReference>
<gene>
    <name evidence="4" type="ORF">SAMN05444143_101723</name>
</gene>
<evidence type="ECO:0000256" key="2">
    <source>
        <dbReference type="ARBA" id="ARBA00022679"/>
    </source>
</evidence>
<dbReference type="Pfam" id="PF08032">
    <property type="entry name" value="SpoU_sub_bind"/>
    <property type="match status" value="1"/>
</dbReference>
<dbReference type="CDD" id="cd18103">
    <property type="entry name" value="SpoU-like_RlmB"/>
    <property type="match status" value="1"/>
</dbReference>
<proteinExistence type="predicted"/>
<dbReference type="Gene3D" id="3.40.1280.10">
    <property type="match status" value="1"/>
</dbReference>
<dbReference type="InterPro" id="IPR013123">
    <property type="entry name" value="SpoU_subst-bd"/>
</dbReference>
<dbReference type="GO" id="GO:0032259">
    <property type="term" value="P:methylation"/>
    <property type="evidence" value="ECO:0007669"/>
    <property type="project" value="UniProtKB-KW"/>
</dbReference>
<evidence type="ECO:0000313" key="5">
    <source>
        <dbReference type="Proteomes" id="UP000182961"/>
    </source>
</evidence>
<dbReference type="SUPFAM" id="SSF55315">
    <property type="entry name" value="L30e-like"/>
    <property type="match status" value="1"/>
</dbReference>
<dbReference type="GO" id="GO:0005829">
    <property type="term" value="C:cytosol"/>
    <property type="evidence" value="ECO:0007669"/>
    <property type="project" value="TreeGrafter"/>
</dbReference>